<evidence type="ECO:0000313" key="2">
    <source>
        <dbReference type="EMBL" id="GAA4123244.1"/>
    </source>
</evidence>
<evidence type="ECO:0000256" key="1">
    <source>
        <dbReference type="SAM" id="Phobius"/>
    </source>
</evidence>
<protein>
    <submittedName>
        <fullName evidence="2">Uncharacterized protein</fullName>
    </submittedName>
</protein>
<dbReference type="EMBL" id="BAAAZH010000023">
    <property type="protein sequence ID" value="GAA4123244.1"/>
    <property type="molecule type" value="Genomic_DNA"/>
</dbReference>
<feature type="transmembrane region" description="Helical" evidence="1">
    <location>
        <begin position="33"/>
        <end position="59"/>
    </location>
</feature>
<keyword evidence="1" id="KW-0472">Membrane</keyword>
<sequence length="67" mass="6977">MDTLRQGLGWLLLGVLVCSASIALSNTGQTAAILVSSLTGLIGLGLIVFGLGKVLWFLLRPAKRPDA</sequence>
<dbReference type="RefSeq" id="WP_344734238.1">
    <property type="nucleotide sequence ID" value="NZ_BAAAZH010000023.1"/>
</dbReference>
<comment type="caution">
    <text evidence="2">The sequence shown here is derived from an EMBL/GenBank/DDBJ whole genome shotgun (WGS) entry which is preliminary data.</text>
</comment>
<organism evidence="2 3">
    <name type="scientific">Nocardioides fonticola</name>
    <dbReference type="NCBI Taxonomy" id="450363"/>
    <lineage>
        <taxon>Bacteria</taxon>
        <taxon>Bacillati</taxon>
        <taxon>Actinomycetota</taxon>
        <taxon>Actinomycetes</taxon>
        <taxon>Propionibacteriales</taxon>
        <taxon>Nocardioidaceae</taxon>
        <taxon>Nocardioides</taxon>
    </lineage>
</organism>
<dbReference type="Proteomes" id="UP001501495">
    <property type="component" value="Unassembled WGS sequence"/>
</dbReference>
<proteinExistence type="predicted"/>
<keyword evidence="3" id="KW-1185">Reference proteome</keyword>
<name>A0ABP7XPC9_9ACTN</name>
<accession>A0ABP7XPC9</accession>
<reference evidence="3" key="1">
    <citation type="journal article" date="2019" name="Int. J. Syst. Evol. Microbiol.">
        <title>The Global Catalogue of Microorganisms (GCM) 10K type strain sequencing project: providing services to taxonomists for standard genome sequencing and annotation.</title>
        <authorList>
            <consortium name="The Broad Institute Genomics Platform"/>
            <consortium name="The Broad Institute Genome Sequencing Center for Infectious Disease"/>
            <person name="Wu L."/>
            <person name="Ma J."/>
        </authorList>
    </citation>
    <scope>NUCLEOTIDE SEQUENCE [LARGE SCALE GENOMIC DNA]</scope>
    <source>
        <strain evidence="3">JCM 16703</strain>
    </source>
</reference>
<keyword evidence="1" id="KW-0812">Transmembrane</keyword>
<gene>
    <name evidence="2" type="ORF">GCM10022215_29700</name>
</gene>
<keyword evidence="1" id="KW-1133">Transmembrane helix</keyword>
<evidence type="ECO:0000313" key="3">
    <source>
        <dbReference type="Proteomes" id="UP001501495"/>
    </source>
</evidence>